<dbReference type="STRING" id="1424334.W822_03665"/>
<dbReference type="GO" id="GO:0005737">
    <property type="term" value="C:cytoplasm"/>
    <property type="evidence" value="ECO:0007669"/>
    <property type="project" value="TreeGrafter"/>
</dbReference>
<name>V8QY29_9BURK</name>
<dbReference type="eggNOG" id="COG3836">
    <property type="taxonomic scope" value="Bacteria"/>
</dbReference>
<evidence type="ECO:0000313" key="5">
    <source>
        <dbReference type="EMBL" id="ETF04278.1"/>
    </source>
</evidence>
<reference evidence="5 6" key="1">
    <citation type="journal article" date="2014" name="Genome Announc.">
        <title>Draft Genome Sequence of Advenella kashmirensis Strain W13003, a Polycyclic Aromatic Hydrocarbon-Degrading Bacterium.</title>
        <authorList>
            <person name="Wang X."/>
            <person name="Jin D."/>
            <person name="Zhou L."/>
            <person name="Wu L."/>
            <person name="An W."/>
            <person name="Zhao L."/>
        </authorList>
    </citation>
    <scope>NUCLEOTIDE SEQUENCE [LARGE SCALE GENOMIC DNA]</scope>
    <source>
        <strain evidence="5 6">W13003</strain>
    </source>
</reference>
<dbReference type="InterPro" id="IPR015813">
    <property type="entry name" value="Pyrv/PenolPyrv_kinase-like_dom"/>
</dbReference>
<comment type="similarity">
    <text evidence="1">Belongs to the HpcH/HpaI aldolase family.</text>
</comment>
<evidence type="ECO:0000256" key="1">
    <source>
        <dbReference type="ARBA" id="ARBA00005568"/>
    </source>
</evidence>
<feature type="domain" description="HpcH/HpaI aldolase/citrate lyase" evidence="4">
    <location>
        <begin position="12"/>
        <end position="236"/>
    </location>
</feature>
<dbReference type="PATRIC" id="fig|1424334.3.peg.737"/>
<dbReference type="GO" id="GO:0016832">
    <property type="term" value="F:aldehyde-lyase activity"/>
    <property type="evidence" value="ECO:0007669"/>
    <property type="project" value="TreeGrafter"/>
</dbReference>
<dbReference type="InterPro" id="IPR005000">
    <property type="entry name" value="Aldolase/citrate-lyase_domain"/>
</dbReference>
<dbReference type="SUPFAM" id="SSF51621">
    <property type="entry name" value="Phosphoenolpyruvate/pyruvate domain"/>
    <property type="match status" value="1"/>
</dbReference>
<sequence length="248" mass="25796">MKLSKPSSDAPQIGTFVKTNSPHVIEILGLSSLDFGVLDAEHAPLDRSALDVLMLASRAAKWPLIVRIPDTTAATILSVLDIGAAGLLVPHVDSAQQAQAVVGKSRYMGGERGFSSSPRAARYGTLSMKDCLIAAEGSLVIAQIESDTAVNSVEDILNVEGIDGIFIGRADLALSFGLDDPKHARVSQATEHALKSATSVGKIAGIAVGNVTERDTYAAMGANWIVVGSDQSLLRQAAQSAAQPSPVV</sequence>
<keyword evidence="6" id="KW-1185">Reference proteome</keyword>
<dbReference type="InterPro" id="IPR050251">
    <property type="entry name" value="HpcH-HpaI_aldolase"/>
</dbReference>
<dbReference type="EMBL" id="AYXT01000001">
    <property type="protein sequence ID" value="ETF04278.1"/>
    <property type="molecule type" value="Genomic_DNA"/>
</dbReference>
<accession>V8QY29</accession>
<dbReference type="PANTHER" id="PTHR30502">
    <property type="entry name" value="2-KETO-3-DEOXY-L-RHAMNONATE ALDOLASE"/>
    <property type="match status" value="1"/>
</dbReference>
<gene>
    <name evidence="5" type="ORF">W822_03665</name>
</gene>
<dbReference type="HOGENOM" id="CLU_059964_4_1_4"/>
<dbReference type="OrthoDB" id="86160at2"/>
<comment type="caution">
    <text evidence="5">The sequence shown here is derived from an EMBL/GenBank/DDBJ whole genome shotgun (WGS) entry which is preliminary data.</text>
</comment>
<dbReference type="InterPro" id="IPR040442">
    <property type="entry name" value="Pyrv_kinase-like_dom_sf"/>
</dbReference>
<dbReference type="GO" id="GO:0046872">
    <property type="term" value="F:metal ion binding"/>
    <property type="evidence" value="ECO:0007669"/>
    <property type="project" value="UniProtKB-KW"/>
</dbReference>
<evidence type="ECO:0000256" key="3">
    <source>
        <dbReference type="ARBA" id="ARBA00023239"/>
    </source>
</evidence>
<dbReference type="Pfam" id="PF03328">
    <property type="entry name" value="HpcH_HpaI"/>
    <property type="match status" value="1"/>
</dbReference>
<proteinExistence type="inferred from homology"/>
<dbReference type="Proteomes" id="UP000018733">
    <property type="component" value="Unassembled WGS sequence"/>
</dbReference>
<evidence type="ECO:0000313" key="6">
    <source>
        <dbReference type="Proteomes" id="UP000018733"/>
    </source>
</evidence>
<evidence type="ECO:0000259" key="4">
    <source>
        <dbReference type="Pfam" id="PF03328"/>
    </source>
</evidence>
<keyword evidence="2" id="KW-0479">Metal-binding</keyword>
<keyword evidence="3" id="KW-0456">Lyase</keyword>
<dbReference type="PANTHER" id="PTHR30502:SF0">
    <property type="entry name" value="PHOSPHOENOLPYRUVATE CARBOXYLASE FAMILY PROTEIN"/>
    <property type="match status" value="1"/>
</dbReference>
<dbReference type="Gene3D" id="3.20.20.60">
    <property type="entry name" value="Phosphoenolpyruvate-binding domains"/>
    <property type="match status" value="1"/>
</dbReference>
<evidence type="ECO:0000256" key="2">
    <source>
        <dbReference type="ARBA" id="ARBA00022723"/>
    </source>
</evidence>
<dbReference type="AlphaFoldDB" id="V8QY29"/>
<protein>
    <submittedName>
        <fullName evidence="5">Aldolase</fullName>
    </submittedName>
</protein>
<organism evidence="5 6">
    <name type="scientific">Advenella kashmirensis W13003</name>
    <dbReference type="NCBI Taxonomy" id="1424334"/>
    <lineage>
        <taxon>Bacteria</taxon>
        <taxon>Pseudomonadati</taxon>
        <taxon>Pseudomonadota</taxon>
        <taxon>Betaproteobacteria</taxon>
        <taxon>Burkholderiales</taxon>
        <taxon>Alcaligenaceae</taxon>
    </lineage>
</organism>
<dbReference type="RefSeq" id="WP_024003799.1">
    <property type="nucleotide sequence ID" value="NZ_KI650979.1"/>
</dbReference>